<dbReference type="EMBL" id="HG322949">
    <property type="protein sequence ID" value="CDG83691.1"/>
    <property type="molecule type" value="Genomic_DNA"/>
</dbReference>
<evidence type="ECO:0000313" key="1">
    <source>
        <dbReference type="EMBL" id="CDG83691.1"/>
    </source>
</evidence>
<dbReference type="HOGENOM" id="CLU_173925_0_0_4"/>
<dbReference type="eggNOG" id="ENOG5033J35">
    <property type="taxonomic scope" value="Bacteria"/>
</dbReference>
<dbReference type="RefSeq" id="WP_051780863.1">
    <property type="nucleotide sequence ID" value="NZ_BCTH01000080.1"/>
</dbReference>
<keyword evidence="2" id="KW-1185">Reference proteome</keyword>
<gene>
    <name evidence="1" type="ORF">GJA_3065</name>
</gene>
<dbReference type="PATRIC" id="fig|1349767.4.peg.4770"/>
<accession>W0V732</accession>
<proteinExistence type="predicted"/>
<dbReference type="AlphaFoldDB" id="W0V732"/>
<dbReference type="Proteomes" id="UP000027604">
    <property type="component" value="Chromosome I"/>
</dbReference>
<organism evidence="1 2">
    <name type="scientific">Janthinobacterium agaricidamnosum NBRC 102515 = DSM 9628</name>
    <dbReference type="NCBI Taxonomy" id="1349767"/>
    <lineage>
        <taxon>Bacteria</taxon>
        <taxon>Pseudomonadati</taxon>
        <taxon>Pseudomonadota</taxon>
        <taxon>Betaproteobacteria</taxon>
        <taxon>Burkholderiales</taxon>
        <taxon>Oxalobacteraceae</taxon>
        <taxon>Janthinobacterium</taxon>
    </lineage>
</organism>
<name>W0V732_9BURK</name>
<reference evidence="1 2" key="1">
    <citation type="journal article" date="2015" name="Genome Announc.">
        <title>Genome Sequence of Mushroom Soft-Rot Pathogen Janthinobacterium agaricidamnosum.</title>
        <authorList>
            <person name="Graupner K."/>
            <person name="Lackner G."/>
            <person name="Hertweck C."/>
        </authorList>
    </citation>
    <scope>NUCLEOTIDE SEQUENCE [LARGE SCALE GENOMIC DNA]</scope>
    <source>
        <strain evidence="2">NBRC 102515 / DSM 9628</strain>
    </source>
</reference>
<sequence length="109" mass="11674">MMNLSHISDTFENSPAGTDAFLNVKQAMLALIASDSGHAAAYFVLYGHARNYVILHDDEAITTEFAQASKAQLLRYMRAIEAAIPAGPAAVLQALNGNVSDYLASSKPF</sequence>
<dbReference type="OrthoDB" id="8966094at2"/>
<dbReference type="STRING" id="1349767.GJA_3065"/>
<protein>
    <submittedName>
        <fullName evidence="1">Uncharacterized protein</fullName>
    </submittedName>
</protein>
<evidence type="ECO:0000313" key="2">
    <source>
        <dbReference type="Proteomes" id="UP000027604"/>
    </source>
</evidence>
<dbReference type="KEGG" id="jag:GJA_3065"/>